<gene>
    <name evidence="2" type="primary">ORF21751</name>
</gene>
<proteinExistence type="predicted"/>
<accession>A0A0B6YCX8</accession>
<keyword evidence="1" id="KW-0812">Transmembrane</keyword>
<feature type="non-terminal residue" evidence="2">
    <location>
        <position position="57"/>
    </location>
</feature>
<protein>
    <submittedName>
        <fullName evidence="2">Uncharacterized protein</fullName>
    </submittedName>
</protein>
<reference evidence="2" key="1">
    <citation type="submission" date="2014-12" db="EMBL/GenBank/DDBJ databases">
        <title>Insight into the proteome of Arion vulgaris.</title>
        <authorList>
            <person name="Aradska J."/>
            <person name="Bulat T."/>
            <person name="Smidak R."/>
            <person name="Sarate P."/>
            <person name="Gangsoo J."/>
            <person name="Sialana F."/>
            <person name="Bilban M."/>
            <person name="Lubec G."/>
        </authorList>
    </citation>
    <scope>NUCLEOTIDE SEQUENCE</scope>
    <source>
        <tissue evidence="2">Skin</tissue>
    </source>
</reference>
<dbReference type="AlphaFoldDB" id="A0A0B6YCX8"/>
<name>A0A0B6YCX8_9EUPU</name>
<dbReference type="EMBL" id="HACG01007144">
    <property type="protein sequence ID" value="CEK54009.1"/>
    <property type="molecule type" value="Transcribed_RNA"/>
</dbReference>
<organism evidence="2">
    <name type="scientific">Arion vulgaris</name>
    <dbReference type="NCBI Taxonomy" id="1028688"/>
    <lineage>
        <taxon>Eukaryota</taxon>
        <taxon>Metazoa</taxon>
        <taxon>Spiralia</taxon>
        <taxon>Lophotrochozoa</taxon>
        <taxon>Mollusca</taxon>
        <taxon>Gastropoda</taxon>
        <taxon>Heterobranchia</taxon>
        <taxon>Euthyneura</taxon>
        <taxon>Panpulmonata</taxon>
        <taxon>Eupulmonata</taxon>
        <taxon>Stylommatophora</taxon>
        <taxon>Helicina</taxon>
        <taxon>Arionoidea</taxon>
        <taxon>Arionidae</taxon>
        <taxon>Arion</taxon>
    </lineage>
</organism>
<evidence type="ECO:0000313" key="2">
    <source>
        <dbReference type="EMBL" id="CEK54009.1"/>
    </source>
</evidence>
<evidence type="ECO:0000256" key="1">
    <source>
        <dbReference type="SAM" id="Phobius"/>
    </source>
</evidence>
<keyword evidence="1" id="KW-1133">Transmembrane helix</keyword>
<feature type="transmembrane region" description="Helical" evidence="1">
    <location>
        <begin position="35"/>
        <end position="54"/>
    </location>
</feature>
<keyword evidence="1" id="KW-0472">Membrane</keyword>
<sequence>MIIASTFHLQKFVDVEIYYHMSLTLYVFVFTQDNFVSFALFCDVFFLKLIKYGLFQK</sequence>